<gene>
    <name evidence="1" type="ORF">DT065_11390</name>
</gene>
<dbReference type="KEGG" id="rue:DT065_11390"/>
<sequence length="66" mass="7843">MYKRATEVESCGICNQESEKGFYLLSMWICLSCERKMVELEVEDPTYAWYIERLRGSKINSRMLSH</sequence>
<dbReference type="EMBL" id="CP031092">
    <property type="protein sequence ID" value="AXF56564.1"/>
    <property type="molecule type" value="Genomic_DNA"/>
</dbReference>
<proteinExistence type="predicted"/>
<evidence type="ECO:0000313" key="2">
    <source>
        <dbReference type="Proteomes" id="UP000252100"/>
    </source>
</evidence>
<dbReference type="AlphaFoldDB" id="A0A345C033"/>
<dbReference type="OrthoDB" id="2886653at2"/>
<dbReference type="InterPro" id="IPR019700">
    <property type="entry name" value="Sigma-G_inhibitor_Gin"/>
</dbReference>
<name>A0A345C033_9BACI</name>
<reference evidence="1 2" key="1">
    <citation type="journal article" date="2018" name="J. Microbiol.">
        <title>Salicibibacter kimchii gen. nov., sp. nov., a moderately halophilic and alkalitolerant bacterium in the family Bacillaceae, isolated from kimchi.</title>
        <authorList>
            <person name="Jang J.Y."/>
            <person name="Oh Y.J."/>
            <person name="Lim S.K."/>
            <person name="Park H.K."/>
            <person name="Lee C."/>
            <person name="Kim J.Y."/>
            <person name="Lee M.A."/>
            <person name="Choi H.J."/>
        </authorList>
    </citation>
    <scope>NUCLEOTIDE SEQUENCE [LARGE SCALE GENOMIC DNA]</scope>
    <source>
        <strain evidence="1 2">NKC1-1</strain>
    </source>
</reference>
<protein>
    <submittedName>
        <fullName evidence="1">Sigma factor G inhibitor Gin</fullName>
    </submittedName>
</protein>
<organism evidence="1 2">
    <name type="scientific">Salicibibacter kimchii</name>
    <dbReference type="NCBI Taxonomy" id="2099786"/>
    <lineage>
        <taxon>Bacteria</taxon>
        <taxon>Bacillati</taxon>
        <taxon>Bacillota</taxon>
        <taxon>Bacilli</taxon>
        <taxon>Bacillales</taxon>
        <taxon>Bacillaceae</taxon>
        <taxon>Salicibibacter</taxon>
    </lineage>
</organism>
<dbReference type="Proteomes" id="UP000252100">
    <property type="component" value="Chromosome"/>
</dbReference>
<accession>A0A345C033</accession>
<dbReference type="RefSeq" id="WP_114373458.1">
    <property type="nucleotide sequence ID" value="NZ_CP031092.1"/>
</dbReference>
<keyword evidence="2" id="KW-1185">Reference proteome</keyword>
<dbReference type="Pfam" id="PF10764">
    <property type="entry name" value="Gin"/>
    <property type="match status" value="1"/>
</dbReference>
<evidence type="ECO:0000313" key="1">
    <source>
        <dbReference type="EMBL" id="AXF56564.1"/>
    </source>
</evidence>